<organism evidence="2 3">
    <name type="scientific">Gymnopus androsaceus JB14</name>
    <dbReference type="NCBI Taxonomy" id="1447944"/>
    <lineage>
        <taxon>Eukaryota</taxon>
        <taxon>Fungi</taxon>
        <taxon>Dikarya</taxon>
        <taxon>Basidiomycota</taxon>
        <taxon>Agaricomycotina</taxon>
        <taxon>Agaricomycetes</taxon>
        <taxon>Agaricomycetidae</taxon>
        <taxon>Agaricales</taxon>
        <taxon>Marasmiineae</taxon>
        <taxon>Omphalotaceae</taxon>
        <taxon>Gymnopus</taxon>
    </lineage>
</organism>
<dbReference type="Proteomes" id="UP000799118">
    <property type="component" value="Unassembled WGS sequence"/>
</dbReference>
<name>A0A6A4I0U1_9AGAR</name>
<accession>A0A6A4I0U1</accession>
<dbReference type="EMBL" id="ML769419">
    <property type="protein sequence ID" value="KAE9404146.1"/>
    <property type="molecule type" value="Genomic_DNA"/>
</dbReference>
<dbReference type="AlphaFoldDB" id="A0A6A4I0U1"/>
<gene>
    <name evidence="2" type="ORF">BT96DRAFT_440320</name>
</gene>
<keyword evidence="3" id="KW-1185">Reference proteome</keyword>
<sequence>MHYRMKFTITSINSIVTFAIFLSLALHSFAMAIPNTNPPSSSLSASIDNSDVDTRSFSEWVKKLKKGNREKTQTQTASDKPPDTSDQGSKKNNLIQTPPQVQSNNTVNGSQSGFNRNAGFGDGDSSDGAPIPKQKATTSSGTTSRKPKQINKPTRTDHDQSAMKIALAQAKGLFPRMGRRFRREIEVSVPEKSV</sequence>
<reference evidence="2" key="1">
    <citation type="journal article" date="2019" name="Environ. Microbiol.">
        <title>Fungal ecological strategies reflected in gene transcription - a case study of two litter decomposers.</title>
        <authorList>
            <person name="Barbi F."/>
            <person name="Kohler A."/>
            <person name="Barry K."/>
            <person name="Baskaran P."/>
            <person name="Daum C."/>
            <person name="Fauchery L."/>
            <person name="Ihrmark K."/>
            <person name="Kuo A."/>
            <person name="LaButti K."/>
            <person name="Lipzen A."/>
            <person name="Morin E."/>
            <person name="Grigoriev I.V."/>
            <person name="Henrissat B."/>
            <person name="Lindahl B."/>
            <person name="Martin F."/>
        </authorList>
    </citation>
    <scope>NUCLEOTIDE SEQUENCE</scope>
    <source>
        <strain evidence="2">JB14</strain>
    </source>
</reference>
<feature type="compositionally biased region" description="Polar residues" evidence="1">
    <location>
        <begin position="73"/>
        <end position="115"/>
    </location>
</feature>
<feature type="compositionally biased region" description="Polar residues" evidence="1">
    <location>
        <begin position="135"/>
        <end position="144"/>
    </location>
</feature>
<feature type="region of interest" description="Disordered" evidence="1">
    <location>
        <begin position="64"/>
        <end position="161"/>
    </location>
</feature>
<evidence type="ECO:0000256" key="1">
    <source>
        <dbReference type="SAM" id="MobiDB-lite"/>
    </source>
</evidence>
<evidence type="ECO:0000313" key="2">
    <source>
        <dbReference type="EMBL" id="KAE9404146.1"/>
    </source>
</evidence>
<proteinExistence type="predicted"/>
<protein>
    <submittedName>
        <fullName evidence="2">Uncharacterized protein</fullName>
    </submittedName>
</protein>
<evidence type="ECO:0000313" key="3">
    <source>
        <dbReference type="Proteomes" id="UP000799118"/>
    </source>
</evidence>